<protein>
    <submittedName>
        <fullName evidence="3">Uncharacterized protein</fullName>
    </submittedName>
</protein>
<gene>
    <name evidence="3" type="ORF">Sgou_19260</name>
</gene>
<feature type="region of interest" description="Disordered" evidence="1">
    <location>
        <begin position="70"/>
        <end position="147"/>
    </location>
</feature>
<evidence type="ECO:0000256" key="1">
    <source>
        <dbReference type="SAM" id="MobiDB-lite"/>
    </source>
</evidence>
<accession>A0ABQ1D3Z5</accession>
<dbReference type="Proteomes" id="UP000480804">
    <property type="component" value="Unassembled WGS sequence"/>
</dbReference>
<sequence>MTDTRTPDPGQGGRPRSRPWRRLTTALAACALAATGLAATPAGAAGQAAWPAAPAGVAARPVAARAQAASAVVSRRQGRERGRPPWPGSGVRVSVTGRSPSRAVGVAPAGRPGAVLRGGTGRGTARAPGEARDGSGRGVPRTGGDGQGALLRLWRGAAVRLAAPGRADRAPCRCGGGAGAGCATLEIRRSAV</sequence>
<feature type="region of interest" description="Disordered" evidence="1">
    <location>
        <begin position="1"/>
        <end position="20"/>
    </location>
</feature>
<evidence type="ECO:0000313" key="4">
    <source>
        <dbReference type="Proteomes" id="UP000480804"/>
    </source>
</evidence>
<comment type="caution">
    <text evidence="3">The sequence shown here is derived from an EMBL/GenBank/DDBJ whole genome shotgun (WGS) entry which is preliminary data.</text>
</comment>
<evidence type="ECO:0000256" key="2">
    <source>
        <dbReference type="SAM" id="SignalP"/>
    </source>
</evidence>
<dbReference type="EMBL" id="BLLO01000016">
    <property type="protein sequence ID" value="GFH77256.1"/>
    <property type="molecule type" value="Genomic_DNA"/>
</dbReference>
<reference evidence="3 4" key="1">
    <citation type="submission" date="2020-02" db="EMBL/GenBank/DDBJ databases">
        <title>Whole genome shotgun sequence of Streptomyces gougerotii NBRC 13043.</title>
        <authorList>
            <person name="Ichikawa N."/>
            <person name="Komaki H."/>
            <person name="Tamura T."/>
        </authorList>
    </citation>
    <scope>NUCLEOTIDE SEQUENCE [LARGE SCALE GENOMIC DNA]</scope>
    <source>
        <strain evidence="3 4">NBRC 13043</strain>
    </source>
</reference>
<proteinExistence type="predicted"/>
<feature type="chain" id="PRO_5045515014" evidence="2">
    <location>
        <begin position="45"/>
        <end position="192"/>
    </location>
</feature>
<name>A0ABQ1D3Z5_9ACTN</name>
<keyword evidence="4" id="KW-1185">Reference proteome</keyword>
<keyword evidence="2" id="KW-0732">Signal</keyword>
<organism evidence="3 4">
    <name type="scientific">Streptomyces gougerotii</name>
    <dbReference type="NCBI Taxonomy" id="53448"/>
    <lineage>
        <taxon>Bacteria</taxon>
        <taxon>Bacillati</taxon>
        <taxon>Actinomycetota</taxon>
        <taxon>Actinomycetes</taxon>
        <taxon>Kitasatosporales</taxon>
        <taxon>Streptomycetaceae</taxon>
        <taxon>Streptomyces</taxon>
        <taxon>Streptomyces diastaticus group</taxon>
    </lineage>
</organism>
<feature type="compositionally biased region" description="Low complexity" evidence="1">
    <location>
        <begin position="102"/>
        <end position="115"/>
    </location>
</feature>
<evidence type="ECO:0000313" key="3">
    <source>
        <dbReference type="EMBL" id="GFH77256.1"/>
    </source>
</evidence>
<feature type="signal peptide" evidence="2">
    <location>
        <begin position="1"/>
        <end position="44"/>
    </location>
</feature>